<feature type="region of interest" description="Disordered" evidence="5">
    <location>
        <begin position="92"/>
        <end position="183"/>
    </location>
</feature>
<comment type="similarity">
    <text evidence="1">Belongs to the small GTPase superfamily. Ras family.</text>
</comment>
<dbReference type="Gene3D" id="3.40.50.300">
    <property type="entry name" value="P-loop containing nucleotide triphosphate hydrolases"/>
    <property type="match status" value="1"/>
</dbReference>
<organism evidence="7 8">
    <name type="scientific">Scylla paramamosain</name>
    <name type="common">Mud crab</name>
    <dbReference type="NCBI Taxonomy" id="85552"/>
    <lineage>
        <taxon>Eukaryota</taxon>
        <taxon>Metazoa</taxon>
        <taxon>Ecdysozoa</taxon>
        <taxon>Arthropoda</taxon>
        <taxon>Crustacea</taxon>
        <taxon>Multicrustacea</taxon>
        <taxon>Malacostraca</taxon>
        <taxon>Eumalacostraca</taxon>
        <taxon>Eucarida</taxon>
        <taxon>Decapoda</taxon>
        <taxon>Pleocyemata</taxon>
        <taxon>Brachyura</taxon>
        <taxon>Eubrachyura</taxon>
        <taxon>Portunoidea</taxon>
        <taxon>Portunidae</taxon>
        <taxon>Portuninae</taxon>
        <taxon>Scylla</taxon>
    </lineage>
</organism>
<feature type="signal peptide" evidence="6">
    <location>
        <begin position="1"/>
        <end position="19"/>
    </location>
</feature>
<keyword evidence="3" id="KW-0378">Hydrolase</keyword>
<feature type="compositionally biased region" description="Low complexity" evidence="5">
    <location>
        <begin position="273"/>
        <end position="287"/>
    </location>
</feature>
<protein>
    <recommendedName>
        <fullName evidence="2">small monomeric GTPase</fullName>
        <ecNumber evidence="2">3.6.5.2</ecNumber>
    </recommendedName>
</protein>
<dbReference type="SUPFAM" id="SSF52540">
    <property type="entry name" value="P-loop containing nucleoside triphosphate hydrolases"/>
    <property type="match status" value="1"/>
</dbReference>
<dbReference type="Proteomes" id="UP001487740">
    <property type="component" value="Unassembled WGS sequence"/>
</dbReference>
<dbReference type="PROSITE" id="PS51421">
    <property type="entry name" value="RAS"/>
    <property type="match status" value="1"/>
</dbReference>
<dbReference type="EMBL" id="JARAKH010000024">
    <property type="protein sequence ID" value="KAK8391279.1"/>
    <property type="molecule type" value="Genomic_DNA"/>
</dbReference>
<dbReference type="SMART" id="SM00173">
    <property type="entry name" value="RAS"/>
    <property type="match status" value="1"/>
</dbReference>
<dbReference type="EC" id="3.6.5.2" evidence="2"/>
<dbReference type="GO" id="GO:0003925">
    <property type="term" value="F:G protein activity"/>
    <property type="evidence" value="ECO:0007669"/>
    <property type="project" value="UniProtKB-EC"/>
</dbReference>
<dbReference type="SMART" id="SM00175">
    <property type="entry name" value="RAB"/>
    <property type="match status" value="1"/>
</dbReference>
<feature type="region of interest" description="Disordered" evidence="5">
    <location>
        <begin position="254"/>
        <end position="287"/>
    </location>
</feature>
<dbReference type="InterPro" id="IPR001806">
    <property type="entry name" value="Small_GTPase"/>
</dbReference>
<evidence type="ECO:0000313" key="7">
    <source>
        <dbReference type="EMBL" id="KAK8391279.1"/>
    </source>
</evidence>
<gene>
    <name evidence="7" type="ORF">O3P69_017131</name>
</gene>
<dbReference type="Pfam" id="PF00071">
    <property type="entry name" value="Ras"/>
    <property type="match status" value="1"/>
</dbReference>
<name>A0AAW0TU41_SCYPA</name>
<evidence type="ECO:0000256" key="4">
    <source>
        <dbReference type="ARBA" id="ARBA00048098"/>
    </source>
</evidence>
<comment type="catalytic activity">
    <reaction evidence="4">
        <text>GTP + H2O = GDP + phosphate + H(+)</text>
        <dbReference type="Rhea" id="RHEA:19669"/>
        <dbReference type="ChEBI" id="CHEBI:15377"/>
        <dbReference type="ChEBI" id="CHEBI:15378"/>
        <dbReference type="ChEBI" id="CHEBI:37565"/>
        <dbReference type="ChEBI" id="CHEBI:43474"/>
        <dbReference type="ChEBI" id="CHEBI:58189"/>
        <dbReference type="EC" id="3.6.5.2"/>
    </reaction>
</comment>
<dbReference type="PRINTS" id="PR00449">
    <property type="entry name" value="RASTRNSFRMNG"/>
</dbReference>
<feature type="compositionally biased region" description="Polar residues" evidence="5">
    <location>
        <begin position="143"/>
        <end position="156"/>
    </location>
</feature>
<dbReference type="PANTHER" id="PTHR45704">
    <property type="entry name" value="RAS-LIKE FAMILY MEMBER 11"/>
    <property type="match status" value="1"/>
</dbReference>
<feature type="region of interest" description="Disordered" evidence="5">
    <location>
        <begin position="218"/>
        <end position="237"/>
    </location>
</feature>
<evidence type="ECO:0000256" key="3">
    <source>
        <dbReference type="ARBA" id="ARBA00022801"/>
    </source>
</evidence>
<dbReference type="AlphaFoldDB" id="A0AAW0TU41"/>
<accession>A0AAW0TU41</accession>
<keyword evidence="8" id="KW-1185">Reference proteome</keyword>
<keyword evidence="6" id="KW-0732">Signal</keyword>
<dbReference type="InterPro" id="IPR051065">
    <property type="entry name" value="Ras-related_GTPase"/>
</dbReference>
<evidence type="ECO:0000313" key="8">
    <source>
        <dbReference type="Proteomes" id="UP001487740"/>
    </source>
</evidence>
<dbReference type="InterPro" id="IPR027417">
    <property type="entry name" value="P-loop_NTPase"/>
</dbReference>
<evidence type="ECO:0000256" key="5">
    <source>
        <dbReference type="SAM" id="MobiDB-lite"/>
    </source>
</evidence>
<feature type="compositionally biased region" description="Low complexity" evidence="5">
    <location>
        <begin position="92"/>
        <end position="142"/>
    </location>
</feature>
<sequence>MKMKFKIGFLASLPLTTDTELVTTTVKFQPRGERLERVGGGRERDQYRACLQTVADETGQEDDPRDQHCLLPHPANTRVSAGLQCYKSHVAADGDGSASRGRSSSTSSSEFSNTNNSDSISFNSTNSSGSNGSTGNSFVSSSTHNSESINVQTNNRPGKKFTFSPRNDSRKRRIGTGTNSPASVALTTTTTTACLEFNVNGKADIGDSATKGVKLKTNSLSSNSSYESQTSSNSSNKSFRNFFHRGSVFSNSIKLRNSIKKSGKNNNDKSTRKSTTATTTTINSGSSVTNSINSNIKENSRFLLPADSVTNIVVVGDKGVGKSAISVRFLTRRYIGEYSSDSEMIYQHDTTVDHAPACLQLLDVTTMQTPYQILNHLSWAHAFVVVLHHSYNKLLPGHAAFGYQDCLPSRASCSSTVPLRRHTTLLLGNKRDLEHIRRVWTDEGEALSLEFSCQFYEVSAAESVLGVHLAFHSLLKETRALQLIRSLPYRNSQDSTKGTVSSAVSKVIGNFFRHVSPESIRYSSNPYVAHRRKILESLPMNKTN</sequence>
<evidence type="ECO:0000256" key="6">
    <source>
        <dbReference type="SAM" id="SignalP"/>
    </source>
</evidence>
<evidence type="ECO:0000256" key="1">
    <source>
        <dbReference type="ARBA" id="ARBA00008344"/>
    </source>
</evidence>
<feature type="chain" id="PRO_5043990578" description="small monomeric GTPase" evidence="6">
    <location>
        <begin position="20"/>
        <end position="544"/>
    </location>
</feature>
<comment type="caution">
    <text evidence="7">The sequence shown here is derived from an EMBL/GenBank/DDBJ whole genome shotgun (WGS) entry which is preliminary data.</text>
</comment>
<proteinExistence type="inferred from homology"/>
<evidence type="ECO:0000256" key="2">
    <source>
        <dbReference type="ARBA" id="ARBA00011984"/>
    </source>
</evidence>
<dbReference type="GO" id="GO:0005525">
    <property type="term" value="F:GTP binding"/>
    <property type="evidence" value="ECO:0007669"/>
    <property type="project" value="InterPro"/>
</dbReference>
<reference evidence="7 8" key="1">
    <citation type="submission" date="2023-03" db="EMBL/GenBank/DDBJ databases">
        <title>High-quality genome of Scylla paramamosain provides insights in environmental adaptation.</title>
        <authorList>
            <person name="Zhang L."/>
        </authorList>
    </citation>
    <scope>NUCLEOTIDE SEQUENCE [LARGE SCALE GENOMIC DNA]</scope>
    <source>
        <strain evidence="7">LZ_2023a</strain>
        <tissue evidence="7">Muscle</tissue>
    </source>
</reference>